<dbReference type="SUPFAM" id="SSF54495">
    <property type="entry name" value="UBC-like"/>
    <property type="match status" value="1"/>
</dbReference>
<evidence type="ECO:0000313" key="8">
    <source>
        <dbReference type="RefSeq" id="XP_026276310.1"/>
    </source>
</evidence>
<dbReference type="RefSeq" id="XP_026276309.1">
    <property type="nucleotide sequence ID" value="XM_026420524.2"/>
</dbReference>
<gene>
    <name evidence="7 8" type="primary">LOC113205067</name>
</gene>
<evidence type="ECO:0000256" key="2">
    <source>
        <dbReference type="ARBA" id="ARBA00022833"/>
    </source>
</evidence>
<name>A0A6J1S531_FRAOC</name>
<sequence length="333" mass="38188">MGLIEYELEDVSKLCERTIPGSRLVSCVQSIVRVEISRTATKTIVVCAQFPTNYPSSPLLIELKSKTLSDLLLEKLTCVCEQEIKKYLGKPQILPLLKFIQTFIDENPLSCCYDEISLLKEKVLNLTGDSGDEFRLKQKSSSLTFKATQGSYFLKLSVLVPEDYPTKAIDFQDVDTNFPPMFQRYCVGQAKEIARKCVEPPLKKKANEQFVPKPSLFHVLSFLGKIVKEVPNEKCQLCKQPCLPSNPEEAETDENSDMHVERMYCSHLFHQHCLITYMKTPPFQGGKKCPSCGQRVFHDKWRVTDKTAEDRWAHQQARERELEEVTDFFSDLK</sequence>
<keyword evidence="1 3" id="KW-0863">Zinc-finger</keyword>
<dbReference type="SUPFAM" id="SSF57850">
    <property type="entry name" value="RING/U-box"/>
    <property type="match status" value="1"/>
</dbReference>
<dbReference type="PANTHER" id="PTHR40237">
    <property type="entry name" value="LD44813P"/>
    <property type="match status" value="1"/>
</dbReference>
<dbReference type="Gene3D" id="3.10.110.10">
    <property type="entry name" value="Ubiquitin Conjugating Enzyme"/>
    <property type="match status" value="1"/>
</dbReference>
<reference evidence="7 8" key="1">
    <citation type="submission" date="2025-04" db="UniProtKB">
        <authorList>
            <consortium name="RefSeq"/>
        </authorList>
    </citation>
    <scope>IDENTIFICATION</scope>
    <source>
        <tissue evidence="7 8">Whole organism</tissue>
    </source>
</reference>
<dbReference type="PANTHER" id="PTHR40237:SF1">
    <property type="entry name" value="LD44813P"/>
    <property type="match status" value="1"/>
</dbReference>
<accession>A0A6J1S531</accession>
<dbReference type="Proteomes" id="UP000504606">
    <property type="component" value="Unplaced"/>
</dbReference>
<dbReference type="InterPro" id="IPR013083">
    <property type="entry name" value="Znf_RING/FYVE/PHD"/>
</dbReference>
<feature type="domain" description="RWD" evidence="5">
    <location>
        <begin position="6"/>
        <end position="107"/>
    </location>
</feature>
<dbReference type="GeneID" id="113205067"/>
<evidence type="ECO:0000313" key="7">
    <source>
        <dbReference type="RefSeq" id="XP_026276309.1"/>
    </source>
</evidence>
<dbReference type="PROSITE" id="PS50089">
    <property type="entry name" value="ZF_RING_2"/>
    <property type="match status" value="1"/>
</dbReference>
<dbReference type="Pfam" id="PF05773">
    <property type="entry name" value="RWD"/>
    <property type="match status" value="1"/>
</dbReference>
<keyword evidence="6" id="KW-1185">Reference proteome</keyword>
<organism evidence="6 7">
    <name type="scientific">Frankliniella occidentalis</name>
    <name type="common">Western flower thrips</name>
    <name type="synonym">Euthrips occidentalis</name>
    <dbReference type="NCBI Taxonomy" id="133901"/>
    <lineage>
        <taxon>Eukaryota</taxon>
        <taxon>Metazoa</taxon>
        <taxon>Ecdysozoa</taxon>
        <taxon>Arthropoda</taxon>
        <taxon>Hexapoda</taxon>
        <taxon>Insecta</taxon>
        <taxon>Pterygota</taxon>
        <taxon>Neoptera</taxon>
        <taxon>Paraneoptera</taxon>
        <taxon>Thysanoptera</taxon>
        <taxon>Terebrantia</taxon>
        <taxon>Thripoidea</taxon>
        <taxon>Thripidae</taxon>
        <taxon>Frankliniella</taxon>
    </lineage>
</organism>
<dbReference type="RefSeq" id="XP_026276310.1">
    <property type="nucleotide sequence ID" value="XM_026420525.2"/>
</dbReference>
<keyword evidence="2" id="KW-0862">Zinc</keyword>
<dbReference type="GO" id="GO:0008270">
    <property type="term" value="F:zinc ion binding"/>
    <property type="evidence" value="ECO:0007669"/>
    <property type="project" value="UniProtKB-KW"/>
</dbReference>
<evidence type="ECO:0000256" key="3">
    <source>
        <dbReference type="PROSITE-ProRule" id="PRU00175"/>
    </source>
</evidence>
<keyword evidence="1 3" id="KW-0479">Metal-binding</keyword>
<protein>
    <submittedName>
        <fullName evidence="7 8">Uncharacterized protein LOC113205067</fullName>
    </submittedName>
</protein>
<dbReference type="OrthoDB" id="8062037at2759"/>
<feature type="domain" description="RING-type" evidence="4">
    <location>
        <begin position="235"/>
        <end position="292"/>
    </location>
</feature>
<dbReference type="AlphaFoldDB" id="A0A6J1S531"/>
<dbReference type="KEGG" id="foc:113205067"/>
<dbReference type="InterPro" id="IPR006575">
    <property type="entry name" value="RWD_dom"/>
</dbReference>
<dbReference type="InterPro" id="IPR016135">
    <property type="entry name" value="UBQ-conjugating_enzyme/RWD"/>
</dbReference>
<dbReference type="PROSITE" id="PS50908">
    <property type="entry name" value="RWD"/>
    <property type="match status" value="1"/>
</dbReference>
<dbReference type="InterPro" id="IPR001841">
    <property type="entry name" value="Znf_RING"/>
</dbReference>
<evidence type="ECO:0000313" key="6">
    <source>
        <dbReference type="Proteomes" id="UP000504606"/>
    </source>
</evidence>
<proteinExistence type="predicted"/>
<evidence type="ECO:0000256" key="1">
    <source>
        <dbReference type="ARBA" id="ARBA00022771"/>
    </source>
</evidence>
<evidence type="ECO:0000259" key="4">
    <source>
        <dbReference type="PROSITE" id="PS50089"/>
    </source>
</evidence>
<dbReference type="Gene3D" id="3.30.40.10">
    <property type="entry name" value="Zinc/RING finger domain, C3HC4 (zinc finger)"/>
    <property type="match status" value="1"/>
</dbReference>
<evidence type="ECO:0000259" key="5">
    <source>
        <dbReference type="PROSITE" id="PS50908"/>
    </source>
</evidence>